<accession>K4CBI0</accession>
<name>K4CBI0_SOLLC</name>
<dbReference type="PaxDb" id="4081-Solyc07g007090.1.1"/>
<keyword evidence="2" id="KW-1185">Reference proteome</keyword>
<dbReference type="EnsemblPlants" id="Solyc07g007090.1.1">
    <property type="protein sequence ID" value="Solyc07g007090.1.1"/>
    <property type="gene ID" value="Solyc07g007090.1"/>
</dbReference>
<evidence type="ECO:0000313" key="1">
    <source>
        <dbReference type="EnsemblPlants" id="Solyc07g007090.1.1"/>
    </source>
</evidence>
<evidence type="ECO:0000313" key="2">
    <source>
        <dbReference type="Proteomes" id="UP000004994"/>
    </source>
</evidence>
<proteinExistence type="predicted"/>
<dbReference type="HOGENOM" id="CLU_3176409_0_0_1"/>
<dbReference type="Gramene" id="Solyc07g007090.1.1">
    <property type="protein sequence ID" value="Solyc07g007090.1.1"/>
    <property type="gene ID" value="Solyc07g007090.1"/>
</dbReference>
<reference evidence="1" key="2">
    <citation type="submission" date="2015-06" db="UniProtKB">
        <authorList>
            <consortium name="EnsemblPlants"/>
        </authorList>
    </citation>
    <scope>IDENTIFICATION</scope>
    <source>
        <strain evidence="1">cv. Heinz 1706</strain>
    </source>
</reference>
<sequence length="47" mass="5297">MAQVLGCDISPFCLCNAQLQFYAKKYTRSLGELHFAKIYQLLAKVGD</sequence>
<dbReference type="InParanoid" id="K4CBI0"/>
<dbReference type="Proteomes" id="UP000004994">
    <property type="component" value="Chromosome 7"/>
</dbReference>
<reference evidence="1" key="1">
    <citation type="journal article" date="2012" name="Nature">
        <title>The tomato genome sequence provides insights into fleshy fruit evolution.</title>
        <authorList>
            <consortium name="Tomato Genome Consortium"/>
        </authorList>
    </citation>
    <scope>NUCLEOTIDE SEQUENCE [LARGE SCALE GENOMIC DNA]</scope>
    <source>
        <strain evidence="1">cv. Heinz 1706</strain>
    </source>
</reference>
<organism evidence="1">
    <name type="scientific">Solanum lycopersicum</name>
    <name type="common">Tomato</name>
    <name type="synonym">Lycopersicon esculentum</name>
    <dbReference type="NCBI Taxonomy" id="4081"/>
    <lineage>
        <taxon>Eukaryota</taxon>
        <taxon>Viridiplantae</taxon>
        <taxon>Streptophyta</taxon>
        <taxon>Embryophyta</taxon>
        <taxon>Tracheophyta</taxon>
        <taxon>Spermatophyta</taxon>
        <taxon>Magnoliopsida</taxon>
        <taxon>eudicotyledons</taxon>
        <taxon>Gunneridae</taxon>
        <taxon>Pentapetalae</taxon>
        <taxon>asterids</taxon>
        <taxon>lamiids</taxon>
        <taxon>Solanales</taxon>
        <taxon>Solanaceae</taxon>
        <taxon>Solanoideae</taxon>
        <taxon>Solaneae</taxon>
        <taxon>Solanum</taxon>
        <taxon>Solanum subgen. Lycopersicon</taxon>
    </lineage>
</organism>
<protein>
    <submittedName>
        <fullName evidence="1">Uncharacterized protein</fullName>
    </submittedName>
</protein>
<dbReference type="AlphaFoldDB" id="K4CBI0"/>